<keyword evidence="2 14" id="KW-1003">Cell membrane</keyword>
<dbReference type="InterPro" id="IPR017452">
    <property type="entry name" value="GPCR_Rhodpsn_7TM"/>
</dbReference>
<evidence type="ECO:0000256" key="10">
    <source>
        <dbReference type="ARBA" id="ARBA00023170"/>
    </source>
</evidence>
<evidence type="ECO:0000256" key="7">
    <source>
        <dbReference type="ARBA" id="ARBA00023040"/>
    </source>
</evidence>
<feature type="transmembrane region" description="Helical" evidence="14">
    <location>
        <begin position="61"/>
        <end position="86"/>
    </location>
</feature>
<evidence type="ECO:0000256" key="3">
    <source>
        <dbReference type="ARBA" id="ARBA00022606"/>
    </source>
</evidence>
<feature type="transmembrane region" description="Helical" evidence="14">
    <location>
        <begin position="140"/>
        <end position="164"/>
    </location>
</feature>
<dbReference type="InterPro" id="IPR000276">
    <property type="entry name" value="GPCR_Rhodpsn"/>
</dbReference>
<evidence type="ECO:0000256" key="8">
    <source>
        <dbReference type="ARBA" id="ARBA00023136"/>
    </source>
</evidence>
<keyword evidence="6 14" id="KW-1133">Transmembrane helix</keyword>
<dbReference type="FunFam" id="1.20.1070.10:FF:000010">
    <property type="entry name" value="Olfactory receptor"/>
    <property type="match status" value="1"/>
</dbReference>
<name>A0A974DFI2_XENLA</name>
<gene>
    <name evidence="16" type="ORF">XELAEV_18019359mg</name>
</gene>
<dbReference type="Gene3D" id="1.20.1070.10">
    <property type="entry name" value="Rhodopsin 7-helix transmembrane proteins"/>
    <property type="match status" value="1"/>
</dbReference>
<sequence>MIHQNQTYVADIVLLGLEGPLSFRVFMFLLFFIAYLVTLGGNSLIIVLVSISYRLHSPMYFFLYHLSIMDIIISSNVVPVMLFVNLRGRGTISFSSCLTQLFFFGISADVECLLLTVMSYDRYLAICDPLHYKSIMVPKLQLLMVTCCWLVSLAIASLVIVHILELHFCGANTINHFFCDLDPLLDMSCSDTLLVRTEILVAGIPVTVFAVVFIIVTYICIFCTIFGSSTTTNGRKKAFSTCSSHLTVVCMYYGTLICNYIIPIAGQAIHLTKYLSLLYTVITPLLNPLIYTLRNQEIRSALTVYISKLVDWF</sequence>
<dbReference type="PANTHER" id="PTHR24242:SF253">
    <property type="entry name" value="OLFACTORY RECEPTOR-RELATED"/>
    <property type="match status" value="1"/>
</dbReference>
<evidence type="ECO:0000256" key="6">
    <source>
        <dbReference type="ARBA" id="ARBA00022989"/>
    </source>
</evidence>
<evidence type="ECO:0000256" key="5">
    <source>
        <dbReference type="ARBA" id="ARBA00022725"/>
    </source>
</evidence>
<dbReference type="GO" id="GO:0004930">
    <property type="term" value="F:G protein-coupled receptor activity"/>
    <property type="evidence" value="ECO:0007669"/>
    <property type="project" value="UniProtKB-KW"/>
</dbReference>
<dbReference type="PRINTS" id="PR00245">
    <property type="entry name" value="OLFACTORYR"/>
</dbReference>
<dbReference type="SUPFAM" id="SSF81321">
    <property type="entry name" value="Family A G protein-coupled receptor-like"/>
    <property type="match status" value="1"/>
</dbReference>
<evidence type="ECO:0000256" key="11">
    <source>
        <dbReference type="ARBA" id="ARBA00023180"/>
    </source>
</evidence>
<dbReference type="Pfam" id="PF13853">
    <property type="entry name" value="7tm_4"/>
    <property type="match status" value="1"/>
</dbReference>
<dbReference type="PROSITE" id="PS00237">
    <property type="entry name" value="G_PROTEIN_RECEP_F1_1"/>
    <property type="match status" value="1"/>
</dbReference>
<dbReference type="GO" id="GO:0004984">
    <property type="term" value="F:olfactory receptor activity"/>
    <property type="evidence" value="ECO:0007669"/>
    <property type="project" value="InterPro"/>
</dbReference>
<reference evidence="17" key="1">
    <citation type="journal article" date="2016" name="Nature">
        <title>Genome evolution in the allotetraploid frog Xenopus laevis.</title>
        <authorList>
            <person name="Session A.M."/>
            <person name="Uno Y."/>
            <person name="Kwon T."/>
            <person name="Chapman J.A."/>
            <person name="Toyoda A."/>
            <person name="Takahashi S."/>
            <person name="Fukui A."/>
            <person name="Hikosaka A."/>
            <person name="Suzuki A."/>
            <person name="Kondo M."/>
            <person name="van Heeringen S.J."/>
            <person name="Quigley I."/>
            <person name="Heinz S."/>
            <person name="Ogino H."/>
            <person name="Ochi H."/>
            <person name="Hellsten U."/>
            <person name="Lyons J.B."/>
            <person name="Simakov O."/>
            <person name="Putnam N."/>
            <person name="Stites J."/>
            <person name="Kuroki Y."/>
            <person name="Tanaka T."/>
            <person name="Michiue T."/>
            <person name="Watanabe M."/>
            <person name="Bogdanovic O."/>
            <person name="Lister R."/>
            <person name="Georgiou G."/>
            <person name="Paranjpe S.S."/>
            <person name="van Kruijsbergen I."/>
            <person name="Shu S."/>
            <person name="Carlson J."/>
            <person name="Kinoshita T."/>
            <person name="Ohta Y."/>
            <person name="Mawaribuchi S."/>
            <person name="Jenkins J."/>
            <person name="Grimwood J."/>
            <person name="Schmutz J."/>
            <person name="Mitros T."/>
            <person name="Mozaffari S.V."/>
            <person name="Suzuki Y."/>
            <person name="Haramoto Y."/>
            <person name="Yamamoto T.S."/>
            <person name="Takagi C."/>
            <person name="Heald R."/>
            <person name="Miller K."/>
            <person name="Haudenschild C."/>
            <person name="Kitzman J."/>
            <person name="Nakayama T."/>
            <person name="Izutsu Y."/>
            <person name="Robert J."/>
            <person name="Fortriede J."/>
            <person name="Burns K."/>
            <person name="Lotay V."/>
            <person name="Karimi K."/>
            <person name="Yasuoka Y."/>
            <person name="Dichmann D.S."/>
            <person name="Flajnik M.F."/>
            <person name="Houston D.W."/>
            <person name="Shendure J."/>
            <person name="DuPasquier L."/>
            <person name="Vize P.D."/>
            <person name="Zorn A.M."/>
            <person name="Ito M."/>
            <person name="Marcotte E.M."/>
            <person name="Wallingford J.B."/>
            <person name="Ito Y."/>
            <person name="Asashima M."/>
            <person name="Ueno N."/>
            <person name="Matsuda Y."/>
            <person name="Veenstra G.J."/>
            <person name="Fujiyama A."/>
            <person name="Harland R.M."/>
            <person name="Taira M."/>
            <person name="Rokhsar D.S."/>
        </authorList>
    </citation>
    <scope>NUCLEOTIDE SEQUENCE [LARGE SCALE GENOMIC DNA]</scope>
    <source>
        <strain evidence="17">J</strain>
    </source>
</reference>
<feature type="transmembrane region" description="Helical" evidence="14">
    <location>
        <begin position="199"/>
        <end position="226"/>
    </location>
</feature>
<keyword evidence="9" id="KW-1015">Disulfide bond</keyword>
<evidence type="ECO:0000256" key="2">
    <source>
        <dbReference type="ARBA" id="ARBA00022475"/>
    </source>
</evidence>
<dbReference type="Proteomes" id="UP000694892">
    <property type="component" value="Chromosome 3L"/>
</dbReference>
<evidence type="ECO:0000259" key="15">
    <source>
        <dbReference type="PROSITE" id="PS50262"/>
    </source>
</evidence>
<evidence type="ECO:0000256" key="12">
    <source>
        <dbReference type="ARBA" id="ARBA00023224"/>
    </source>
</evidence>
<keyword evidence="12 13" id="KW-0807">Transducer</keyword>
<proteinExistence type="inferred from homology"/>
<evidence type="ECO:0000313" key="17">
    <source>
        <dbReference type="Proteomes" id="UP000694892"/>
    </source>
</evidence>
<dbReference type="EMBL" id="CM004470">
    <property type="protein sequence ID" value="OCT90742.1"/>
    <property type="molecule type" value="Genomic_DNA"/>
</dbReference>
<dbReference type="AlphaFoldDB" id="A0A974DFI2"/>
<feature type="transmembrane region" description="Helical" evidence="14">
    <location>
        <begin position="98"/>
        <end position="120"/>
    </location>
</feature>
<accession>A0A974DFI2</accession>
<protein>
    <recommendedName>
        <fullName evidence="14">Olfactory receptor</fullName>
    </recommendedName>
</protein>
<comment type="subcellular location">
    <subcellularLocation>
        <location evidence="1 14">Cell membrane</location>
        <topology evidence="1 14">Multi-pass membrane protein</topology>
    </subcellularLocation>
</comment>
<dbReference type="OMA" id="TYICIFC"/>
<keyword evidence="7 13" id="KW-0297">G-protein coupled receptor</keyword>
<evidence type="ECO:0000256" key="4">
    <source>
        <dbReference type="ARBA" id="ARBA00022692"/>
    </source>
</evidence>
<keyword evidence="11" id="KW-0325">Glycoprotein</keyword>
<feature type="transmembrane region" description="Helical" evidence="14">
    <location>
        <begin position="238"/>
        <end position="262"/>
    </location>
</feature>
<dbReference type="InterPro" id="IPR000725">
    <property type="entry name" value="Olfact_rcpt"/>
</dbReference>
<comment type="similarity">
    <text evidence="13">Belongs to the G-protein coupled receptor 1 family.</text>
</comment>
<evidence type="ECO:0000256" key="14">
    <source>
        <dbReference type="RuleBase" id="RU363047"/>
    </source>
</evidence>
<evidence type="ECO:0000256" key="1">
    <source>
        <dbReference type="ARBA" id="ARBA00004651"/>
    </source>
</evidence>
<feature type="domain" description="G-protein coupled receptors family 1 profile" evidence="15">
    <location>
        <begin position="41"/>
        <end position="291"/>
    </location>
</feature>
<feature type="transmembrane region" description="Helical" evidence="14">
    <location>
        <begin position="25"/>
        <end position="49"/>
    </location>
</feature>
<keyword evidence="8 14" id="KW-0472">Membrane</keyword>
<dbReference type="InterPro" id="IPR050939">
    <property type="entry name" value="Olfactory_GPCR1"/>
</dbReference>
<keyword evidence="3 14" id="KW-0716">Sensory transduction</keyword>
<evidence type="ECO:0000256" key="9">
    <source>
        <dbReference type="ARBA" id="ARBA00023157"/>
    </source>
</evidence>
<dbReference type="PRINTS" id="PR00237">
    <property type="entry name" value="GPCRRHODOPSN"/>
</dbReference>
<feature type="transmembrane region" description="Helical" evidence="14">
    <location>
        <begin position="274"/>
        <end position="293"/>
    </location>
</feature>
<keyword evidence="5 14" id="KW-0552">Olfaction</keyword>
<keyword evidence="4 13" id="KW-0812">Transmembrane</keyword>
<evidence type="ECO:0000256" key="13">
    <source>
        <dbReference type="RuleBase" id="RU000688"/>
    </source>
</evidence>
<keyword evidence="10 13" id="KW-0675">Receptor</keyword>
<evidence type="ECO:0000313" key="16">
    <source>
        <dbReference type="EMBL" id="OCT90742.1"/>
    </source>
</evidence>
<organism evidence="16 17">
    <name type="scientific">Xenopus laevis</name>
    <name type="common">African clawed frog</name>
    <dbReference type="NCBI Taxonomy" id="8355"/>
    <lineage>
        <taxon>Eukaryota</taxon>
        <taxon>Metazoa</taxon>
        <taxon>Chordata</taxon>
        <taxon>Craniata</taxon>
        <taxon>Vertebrata</taxon>
        <taxon>Euteleostomi</taxon>
        <taxon>Amphibia</taxon>
        <taxon>Batrachia</taxon>
        <taxon>Anura</taxon>
        <taxon>Pipoidea</taxon>
        <taxon>Pipidae</taxon>
        <taxon>Xenopodinae</taxon>
        <taxon>Xenopus</taxon>
        <taxon>Xenopus</taxon>
    </lineage>
</organism>
<dbReference type="PROSITE" id="PS50262">
    <property type="entry name" value="G_PROTEIN_RECEP_F1_2"/>
    <property type="match status" value="1"/>
</dbReference>
<dbReference type="GO" id="GO:0005886">
    <property type="term" value="C:plasma membrane"/>
    <property type="evidence" value="ECO:0007669"/>
    <property type="project" value="UniProtKB-SubCell"/>
</dbReference>
<dbReference type="PANTHER" id="PTHR24242">
    <property type="entry name" value="G-PROTEIN COUPLED RECEPTOR"/>
    <property type="match status" value="1"/>
</dbReference>